<dbReference type="InterPro" id="IPR031424">
    <property type="entry name" value="QVR-like"/>
</dbReference>
<dbReference type="EMBL" id="OB660092">
    <property type="protein sequence ID" value="CAD7222687.1"/>
    <property type="molecule type" value="Genomic_DNA"/>
</dbReference>
<dbReference type="AlphaFoldDB" id="A0A7R8W2W3"/>
<keyword evidence="4" id="KW-0732">Signal</keyword>
<keyword evidence="3" id="KW-0472">Membrane</keyword>
<evidence type="ECO:0000256" key="4">
    <source>
        <dbReference type="ARBA" id="ARBA00022729"/>
    </source>
</evidence>
<evidence type="ECO:0000256" key="10">
    <source>
        <dbReference type="ARBA" id="ARBA00044524"/>
    </source>
</evidence>
<comment type="subcellular location">
    <subcellularLocation>
        <location evidence="1">Cell membrane</location>
        <topology evidence="1">Lipid-anchor</topology>
        <topology evidence="1">GPI-anchor</topology>
        <orientation evidence="1">Extracellular side</orientation>
    </subcellularLocation>
    <subcellularLocation>
        <location evidence="9">Membrane raft</location>
        <topology evidence="9">Lipid-anchor</topology>
        <topology evidence="9">GPI-anchor</topology>
        <orientation evidence="9">Extracellular side</orientation>
    </subcellularLocation>
</comment>
<evidence type="ECO:0000256" key="13">
    <source>
        <dbReference type="ARBA" id="ARBA00046769"/>
    </source>
</evidence>
<evidence type="ECO:0000256" key="12">
    <source>
        <dbReference type="ARBA" id="ARBA00045788"/>
    </source>
</evidence>
<dbReference type="GO" id="GO:0032222">
    <property type="term" value="P:regulation of synaptic transmission, cholinergic"/>
    <property type="evidence" value="ECO:0007669"/>
    <property type="project" value="InterPro"/>
</dbReference>
<keyword evidence="3" id="KW-1003">Cell membrane</keyword>
<name>A0A7R8W2W3_9CRUS</name>
<evidence type="ECO:0000256" key="3">
    <source>
        <dbReference type="ARBA" id="ARBA00022475"/>
    </source>
</evidence>
<dbReference type="GO" id="GO:0045121">
    <property type="term" value="C:membrane raft"/>
    <property type="evidence" value="ECO:0007669"/>
    <property type="project" value="UniProtKB-SubCell"/>
</dbReference>
<dbReference type="InterPro" id="IPR050975">
    <property type="entry name" value="Sleep_regulator"/>
</dbReference>
<gene>
    <name evidence="14" type="ORF">CTOB1V02_LOCUS688</name>
</gene>
<dbReference type="GO" id="GO:0005886">
    <property type="term" value="C:plasma membrane"/>
    <property type="evidence" value="ECO:0007669"/>
    <property type="project" value="UniProtKB-SubCell"/>
</dbReference>
<keyword evidence="6" id="KW-1015">Disulfide bond</keyword>
<evidence type="ECO:0000256" key="11">
    <source>
        <dbReference type="ARBA" id="ARBA00044561"/>
    </source>
</evidence>
<comment type="function">
    <text evidence="12">Bifunctional regulator of neuronal activity in the mushroom body, and possibly other regions of the brain, that acts as a signaling molecule required for homeostatic regulation of sleep under normal conditions and after sleep deprivation. Reduces neuronal excitability by enhancing Sh/shaker K(+) channel activity; possibly by stabilizing Sh/shaker to increase protein levels, accelerating its activation kinetics, slowing C-type inactivation and enhancing recovery from inactivation. Specifically affects the A-type K(+) current. Antagonizes nicotinic acetylcholine receptors (nAChRs) to reduce synaptic transmission, possibly by preventing their localization to the cell surface. Required for regulation of neuromuscular excitability and plasticity at neuromuscular junctions.</text>
</comment>
<accession>A0A7R8W2W3</accession>
<dbReference type="PANTHER" id="PTHR33562:SF31">
    <property type="entry name" value="PROTEIN QUIVER"/>
    <property type="match status" value="1"/>
</dbReference>
<evidence type="ECO:0000256" key="2">
    <source>
        <dbReference type="ARBA" id="ARBA00010522"/>
    </source>
</evidence>
<dbReference type="CDD" id="cd23595">
    <property type="entry name" value="TFP_LU_ECD_Qvr"/>
    <property type="match status" value="1"/>
</dbReference>
<dbReference type="Pfam" id="PF17064">
    <property type="entry name" value="QVR"/>
    <property type="match status" value="1"/>
</dbReference>
<comment type="similarity">
    <text evidence="2">Belongs to the quiver family.</text>
</comment>
<evidence type="ECO:0000313" key="14">
    <source>
        <dbReference type="EMBL" id="CAD7222687.1"/>
    </source>
</evidence>
<evidence type="ECO:0000256" key="7">
    <source>
        <dbReference type="ARBA" id="ARBA00023180"/>
    </source>
</evidence>
<dbReference type="PANTHER" id="PTHR33562">
    <property type="entry name" value="ATILLA, ISOFORM B-RELATED-RELATED"/>
    <property type="match status" value="1"/>
</dbReference>
<dbReference type="GO" id="GO:0030431">
    <property type="term" value="P:sleep"/>
    <property type="evidence" value="ECO:0007669"/>
    <property type="project" value="InterPro"/>
</dbReference>
<comment type="subunit">
    <text evidence="13">Interacts (via loop 2 of the three-fingered Ly-6 domain) with Sh/shaker; this interaction may stabilize both components of the complex and may be required for targeting or retention of Sh/shaker to neural cell projections. Interacts (via loop 2 of the three-fingered Ly-6 domain) with nAChRalpha3 and potentially other nicotinic acetylcholine receptors; this interaction is required for antagonism of nicotinic acetylcholine receptors.</text>
</comment>
<reference evidence="14" key="1">
    <citation type="submission" date="2020-11" db="EMBL/GenBank/DDBJ databases">
        <authorList>
            <person name="Tran Van P."/>
        </authorList>
    </citation>
    <scope>NUCLEOTIDE SEQUENCE</scope>
</reference>
<proteinExistence type="inferred from homology"/>
<dbReference type="OrthoDB" id="9991292at2759"/>
<protein>
    <recommendedName>
        <fullName evidence="10">UPAR/Ly6 domain-containing protein qvr</fullName>
    </recommendedName>
    <alternativeName>
        <fullName evidence="11">Protein quiver</fullName>
    </alternativeName>
    <alternativeName>
        <fullName evidence="8">Protein sleepless</fullName>
    </alternativeName>
</protein>
<evidence type="ECO:0000256" key="1">
    <source>
        <dbReference type="ARBA" id="ARBA00004471"/>
    </source>
</evidence>
<keyword evidence="7" id="KW-0325">Glycoprotein</keyword>
<evidence type="ECO:0000256" key="8">
    <source>
        <dbReference type="ARBA" id="ARBA00031037"/>
    </source>
</evidence>
<organism evidence="14">
    <name type="scientific">Cyprideis torosa</name>
    <dbReference type="NCBI Taxonomy" id="163714"/>
    <lineage>
        <taxon>Eukaryota</taxon>
        <taxon>Metazoa</taxon>
        <taxon>Ecdysozoa</taxon>
        <taxon>Arthropoda</taxon>
        <taxon>Crustacea</taxon>
        <taxon>Oligostraca</taxon>
        <taxon>Ostracoda</taxon>
        <taxon>Podocopa</taxon>
        <taxon>Podocopida</taxon>
        <taxon>Cytherocopina</taxon>
        <taxon>Cytheroidea</taxon>
        <taxon>Cytherideidae</taxon>
        <taxon>Cyprideis</taxon>
    </lineage>
</organism>
<evidence type="ECO:0000256" key="9">
    <source>
        <dbReference type="ARBA" id="ARBA00044499"/>
    </source>
</evidence>
<keyword evidence="5" id="KW-0090">Biological rhythms</keyword>
<evidence type="ECO:0000256" key="5">
    <source>
        <dbReference type="ARBA" id="ARBA00023108"/>
    </source>
</evidence>
<evidence type="ECO:0000256" key="6">
    <source>
        <dbReference type="ARBA" id="ARBA00023157"/>
    </source>
</evidence>
<sequence>MRIQNAKKLTHTDLGATSEKSNERLALREEKVTAGWAVVERSVLAPARRVAGETPQTPAPKKVSSCSTCFLCYKVLRKPKENVNESVSLHRPGRLLSCEMQRNQDDPIQCFKCDTLTESRCVDPFNYSTTYHLLEDCPGCCVKIIENMGSVDSRIRRTCTEQLEVNLFMVDHVCMTDAKGKGKMCFCETDMCNAAKTATLAASERLTALISSILSLLVVYLVGKCEQQR</sequence>
<dbReference type="GO" id="GO:0048511">
    <property type="term" value="P:rhythmic process"/>
    <property type="evidence" value="ECO:0007669"/>
    <property type="project" value="UniProtKB-KW"/>
</dbReference>